<evidence type="ECO:0000313" key="9">
    <source>
        <dbReference type="EMBL" id="RYB06741.1"/>
    </source>
</evidence>
<keyword evidence="4 7" id="KW-0812">Transmembrane</keyword>
<dbReference type="Pfam" id="PF00528">
    <property type="entry name" value="BPD_transp_1"/>
    <property type="match status" value="2"/>
</dbReference>
<dbReference type="OrthoDB" id="7314804at2"/>
<keyword evidence="2 7" id="KW-0813">Transport</keyword>
<comment type="caution">
    <text evidence="9">The sequence shown here is derived from an EMBL/GenBank/DDBJ whole genome shotgun (WGS) entry which is preliminary data.</text>
</comment>
<evidence type="ECO:0000256" key="6">
    <source>
        <dbReference type="ARBA" id="ARBA00023136"/>
    </source>
</evidence>
<feature type="transmembrane region" description="Helical" evidence="7">
    <location>
        <begin position="182"/>
        <end position="204"/>
    </location>
</feature>
<accession>A0A4Q2RGT1</accession>
<dbReference type="PROSITE" id="PS50928">
    <property type="entry name" value="ABC_TM1"/>
    <property type="match status" value="2"/>
</dbReference>
<feature type="transmembrane region" description="Helical" evidence="7">
    <location>
        <begin position="291"/>
        <end position="312"/>
    </location>
</feature>
<dbReference type="InterPro" id="IPR035906">
    <property type="entry name" value="MetI-like_sf"/>
</dbReference>
<dbReference type="EMBL" id="QYBC01000003">
    <property type="protein sequence ID" value="RYB06741.1"/>
    <property type="molecule type" value="Genomic_DNA"/>
</dbReference>
<comment type="similarity">
    <text evidence="7">Belongs to the binding-protein-dependent transport system permease family.</text>
</comment>
<evidence type="ECO:0000256" key="7">
    <source>
        <dbReference type="RuleBase" id="RU363032"/>
    </source>
</evidence>
<keyword evidence="5 7" id="KW-1133">Transmembrane helix</keyword>
<dbReference type="RefSeq" id="WP_129218095.1">
    <property type="nucleotide sequence ID" value="NZ_QYBC01000003.1"/>
</dbReference>
<dbReference type="InterPro" id="IPR000515">
    <property type="entry name" value="MetI-like"/>
</dbReference>
<keyword evidence="3" id="KW-1003">Cell membrane</keyword>
<protein>
    <submittedName>
        <fullName evidence="9">ABC transporter permease subunit</fullName>
    </submittedName>
</protein>
<evidence type="ECO:0000256" key="3">
    <source>
        <dbReference type="ARBA" id="ARBA00022475"/>
    </source>
</evidence>
<sequence length="645" mass="68689">MSVSDDIGTPRGASIVRSPAALRKRDGRVGRVPLFAYAAVAPTLLIVLAVVGVPLAYSLYLSLHRTNPITKTFIYVGFDNYASLAGNADFAAALGRTAYFAAFSVAGTTVLGLAMALLLNERFFGRGVLRSMVLVPWAMAPVSVGVLWSFIYAGNFGALTGLLNDLGLGGWALPWLGDGFRALNLVALTNVWSQAPLTALMLLAGLQSMPGSLHKAAMLDGAGPVARFFAITLPWLKPNLLFISIIATINSLMAFDILWIMTRGGPGAATTVLSWLGYLTSFQFLRFGQGAAILYCLTALSFVLAIAYFAILGPRRSRPGARPVPPTVDGGVPGARTLAPMAVLPPPRVRPRLPRPVALGLARGGFAIAVLALVLWSALPVLALILMSLTPASDLIRTPATVVPSGLTLQNFQTVLMPSSSGGFSTSVQAQRVPLALINSIVVGACVSLVCIVLGTFAGYAFARHGRSRFFAVSLWGLLLTRMTPGLTLVLPFFIIYRGFGLIDTRTGLIIAYCSFLLPLSAWMMRSYFEGVPVSLDRAALIDGCSRVRMMWSVLLPVVRPGVIAAAIFCFLASWNEFLFALILTSTPNAQTIPVVISGFLSQAQFYEYGPMFAASVLSILPPVLVAFFFQRFLVQGALSGAVKG</sequence>
<feature type="transmembrane region" description="Helical" evidence="7">
    <location>
        <begin position="131"/>
        <end position="153"/>
    </location>
</feature>
<dbReference type="Proteomes" id="UP000289411">
    <property type="component" value="Unassembled WGS sequence"/>
</dbReference>
<evidence type="ECO:0000256" key="4">
    <source>
        <dbReference type="ARBA" id="ARBA00022692"/>
    </source>
</evidence>
<dbReference type="PANTHER" id="PTHR43005:SF1">
    <property type="entry name" value="SPERMIDINE_PUTRESCINE TRANSPORT SYSTEM PERMEASE PROTEIN"/>
    <property type="match status" value="1"/>
</dbReference>
<name>A0A4Q2RGT1_9HYPH</name>
<proteinExistence type="inferred from homology"/>
<dbReference type="CDD" id="cd06261">
    <property type="entry name" value="TM_PBP2"/>
    <property type="match status" value="2"/>
</dbReference>
<feature type="transmembrane region" description="Helical" evidence="7">
    <location>
        <begin position="365"/>
        <end position="389"/>
    </location>
</feature>
<keyword evidence="10" id="KW-1185">Reference proteome</keyword>
<evidence type="ECO:0000313" key="10">
    <source>
        <dbReference type="Proteomes" id="UP000289411"/>
    </source>
</evidence>
<reference evidence="9 10" key="1">
    <citation type="submission" date="2018-09" db="EMBL/GenBank/DDBJ databases">
        <authorList>
            <person name="Grouzdev D.S."/>
            <person name="Krutkina M.S."/>
        </authorList>
    </citation>
    <scope>NUCLEOTIDE SEQUENCE [LARGE SCALE GENOMIC DNA]</scope>
    <source>
        <strain evidence="9 10">RmlP001</strain>
    </source>
</reference>
<evidence type="ECO:0000259" key="8">
    <source>
        <dbReference type="PROSITE" id="PS50928"/>
    </source>
</evidence>
<feature type="transmembrane region" description="Helical" evidence="7">
    <location>
        <begin position="34"/>
        <end position="57"/>
    </location>
</feature>
<keyword evidence="6 7" id="KW-0472">Membrane</keyword>
<organism evidence="9 10">
    <name type="scientific">Lichenibacterium ramalinae</name>
    <dbReference type="NCBI Taxonomy" id="2316527"/>
    <lineage>
        <taxon>Bacteria</taxon>
        <taxon>Pseudomonadati</taxon>
        <taxon>Pseudomonadota</taxon>
        <taxon>Alphaproteobacteria</taxon>
        <taxon>Hyphomicrobiales</taxon>
        <taxon>Lichenihabitantaceae</taxon>
        <taxon>Lichenibacterium</taxon>
    </lineage>
</organism>
<feature type="transmembrane region" description="Helical" evidence="7">
    <location>
        <begin position="98"/>
        <end position="119"/>
    </location>
</feature>
<feature type="transmembrane region" description="Helical" evidence="7">
    <location>
        <begin position="509"/>
        <end position="529"/>
    </location>
</feature>
<feature type="domain" description="ABC transmembrane type-1" evidence="8">
    <location>
        <begin position="94"/>
        <end position="308"/>
    </location>
</feature>
<evidence type="ECO:0000256" key="5">
    <source>
        <dbReference type="ARBA" id="ARBA00022989"/>
    </source>
</evidence>
<dbReference type="Gene3D" id="1.10.3720.10">
    <property type="entry name" value="MetI-like"/>
    <property type="match status" value="2"/>
</dbReference>
<dbReference type="PANTHER" id="PTHR43005">
    <property type="entry name" value="BLR7065 PROTEIN"/>
    <property type="match status" value="1"/>
</dbReference>
<gene>
    <name evidence="9" type="ORF">D3272_05285</name>
</gene>
<feature type="transmembrane region" description="Helical" evidence="7">
    <location>
        <begin position="241"/>
        <end position="260"/>
    </location>
</feature>
<evidence type="ECO:0000256" key="1">
    <source>
        <dbReference type="ARBA" id="ARBA00004651"/>
    </source>
</evidence>
<feature type="transmembrane region" description="Helical" evidence="7">
    <location>
        <begin position="609"/>
        <end position="630"/>
    </location>
</feature>
<feature type="transmembrane region" description="Helical" evidence="7">
    <location>
        <begin position="550"/>
        <end position="575"/>
    </location>
</feature>
<dbReference type="SUPFAM" id="SSF161098">
    <property type="entry name" value="MetI-like"/>
    <property type="match status" value="2"/>
</dbReference>
<evidence type="ECO:0000256" key="2">
    <source>
        <dbReference type="ARBA" id="ARBA00022448"/>
    </source>
</evidence>
<reference evidence="9 10" key="2">
    <citation type="submission" date="2019-02" db="EMBL/GenBank/DDBJ databases">
        <title>'Lichenibacterium ramalinii' gen. nov. sp. nov., 'Lichenibacterium minor' gen. nov. sp. nov.</title>
        <authorList>
            <person name="Pankratov T."/>
        </authorList>
    </citation>
    <scope>NUCLEOTIDE SEQUENCE [LARGE SCALE GENOMIC DNA]</scope>
    <source>
        <strain evidence="9 10">RmlP001</strain>
    </source>
</reference>
<dbReference type="GO" id="GO:0055085">
    <property type="term" value="P:transmembrane transport"/>
    <property type="evidence" value="ECO:0007669"/>
    <property type="project" value="InterPro"/>
</dbReference>
<feature type="transmembrane region" description="Helical" evidence="7">
    <location>
        <begin position="475"/>
        <end position="497"/>
    </location>
</feature>
<dbReference type="AlphaFoldDB" id="A0A4Q2RGT1"/>
<feature type="domain" description="ABC transmembrane type-1" evidence="8">
    <location>
        <begin position="437"/>
        <end position="630"/>
    </location>
</feature>
<dbReference type="GO" id="GO:0005886">
    <property type="term" value="C:plasma membrane"/>
    <property type="evidence" value="ECO:0007669"/>
    <property type="project" value="UniProtKB-SubCell"/>
</dbReference>
<comment type="subcellular location">
    <subcellularLocation>
        <location evidence="1 7">Cell membrane</location>
        <topology evidence="1 7">Multi-pass membrane protein</topology>
    </subcellularLocation>
</comment>
<feature type="transmembrane region" description="Helical" evidence="7">
    <location>
        <begin position="441"/>
        <end position="463"/>
    </location>
</feature>